<evidence type="ECO:0000256" key="8">
    <source>
        <dbReference type="SAM" id="Phobius"/>
    </source>
</evidence>
<dbReference type="eggNOG" id="COG0261">
    <property type="taxonomic scope" value="Bacteria"/>
</dbReference>
<evidence type="ECO:0000256" key="3">
    <source>
        <dbReference type="ARBA" id="ARBA00022884"/>
    </source>
</evidence>
<gene>
    <name evidence="6 9" type="primary">rplU</name>
    <name evidence="9" type="ordered locus">Minf_1266</name>
</gene>
<evidence type="ECO:0000256" key="7">
    <source>
        <dbReference type="RuleBase" id="RU000562"/>
    </source>
</evidence>
<proteinExistence type="inferred from homology"/>
<dbReference type="GO" id="GO:0005840">
    <property type="term" value="C:ribosome"/>
    <property type="evidence" value="ECO:0007669"/>
    <property type="project" value="UniProtKB-KW"/>
</dbReference>
<dbReference type="Pfam" id="PF00829">
    <property type="entry name" value="Ribosomal_L21p"/>
    <property type="match status" value="1"/>
</dbReference>
<dbReference type="AlphaFoldDB" id="B3DVG7"/>
<protein>
    <recommendedName>
        <fullName evidence="6">Large ribosomal subunit protein bL21</fullName>
    </recommendedName>
</protein>
<comment type="subunit">
    <text evidence="6">Part of the 50S ribosomal subunit. Contacts protein L20.</text>
</comment>
<organism evidence="9 10">
    <name type="scientific">Methylacidiphilum infernorum (isolate V4)</name>
    <name type="common">Methylokorus infernorum (strain V4)</name>
    <dbReference type="NCBI Taxonomy" id="481448"/>
    <lineage>
        <taxon>Bacteria</taxon>
        <taxon>Pseudomonadati</taxon>
        <taxon>Verrucomicrobiota</taxon>
        <taxon>Methylacidiphilae</taxon>
        <taxon>Methylacidiphilales</taxon>
        <taxon>Methylacidiphilaceae</taxon>
        <taxon>Methylacidiphilum (ex Ratnadevi et al. 2023)</taxon>
    </lineage>
</organism>
<evidence type="ECO:0000256" key="4">
    <source>
        <dbReference type="ARBA" id="ARBA00022980"/>
    </source>
</evidence>
<dbReference type="HAMAP" id="MF_01363">
    <property type="entry name" value="Ribosomal_bL21"/>
    <property type="match status" value="1"/>
</dbReference>
<dbReference type="GO" id="GO:1990904">
    <property type="term" value="C:ribonucleoprotein complex"/>
    <property type="evidence" value="ECO:0007669"/>
    <property type="project" value="UniProtKB-KW"/>
</dbReference>
<dbReference type="PANTHER" id="PTHR21349:SF0">
    <property type="entry name" value="LARGE RIBOSOMAL SUBUNIT PROTEIN BL21M"/>
    <property type="match status" value="1"/>
</dbReference>
<keyword evidence="2 6" id="KW-0699">rRNA-binding</keyword>
<dbReference type="HOGENOM" id="CLU_061463_3_1_0"/>
<name>B3DVG7_METI4</name>
<dbReference type="GO" id="GO:0006412">
    <property type="term" value="P:translation"/>
    <property type="evidence" value="ECO:0007669"/>
    <property type="project" value="UniProtKB-UniRule"/>
</dbReference>
<dbReference type="PANTHER" id="PTHR21349">
    <property type="entry name" value="50S RIBOSOMAL PROTEIN L21"/>
    <property type="match status" value="1"/>
</dbReference>
<dbReference type="STRING" id="481448.Minf_1266"/>
<comment type="similarity">
    <text evidence="1 6 7">Belongs to the bacterial ribosomal protein bL21 family.</text>
</comment>
<dbReference type="InterPro" id="IPR036164">
    <property type="entry name" value="bL21-like_sf"/>
</dbReference>
<keyword evidence="8" id="KW-0472">Membrane</keyword>
<comment type="function">
    <text evidence="6 7">This protein binds to 23S rRNA in the presence of protein L20.</text>
</comment>
<dbReference type="SUPFAM" id="SSF141091">
    <property type="entry name" value="L21p-like"/>
    <property type="match status" value="1"/>
</dbReference>
<evidence type="ECO:0000313" key="9">
    <source>
        <dbReference type="EMBL" id="ACD83320.1"/>
    </source>
</evidence>
<reference evidence="9 10" key="1">
    <citation type="journal article" date="2008" name="Biol. Direct">
        <title>Complete genome sequence of the extremely acidophilic methanotroph isolate V4, Methylacidiphilum infernorum, a representative of the bacterial phylum Verrucomicrobia.</title>
        <authorList>
            <person name="Hou S."/>
            <person name="Makarova K.S."/>
            <person name="Saw J.H."/>
            <person name="Senin P."/>
            <person name="Ly B.V."/>
            <person name="Zhou Z."/>
            <person name="Ren Y."/>
            <person name="Wang J."/>
            <person name="Galperin M.Y."/>
            <person name="Omelchenko M.V."/>
            <person name="Wolf Y.I."/>
            <person name="Yutin N."/>
            <person name="Koonin E.V."/>
            <person name="Stott M.B."/>
            <person name="Mountain B.W."/>
            <person name="Crowe M.A."/>
            <person name="Smirnova A.V."/>
            <person name="Dunfield P.F."/>
            <person name="Feng L."/>
            <person name="Wang L."/>
            <person name="Alam M."/>
        </authorList>
    </citation>
    <scope>NUCLEOTIDE SEQUENCE [LARGE SCALE GENOMIC DNA]</scope>
    <source>
        <strain evidence="10">Isolate V4</strain>
    </source>
</reference>
<sequence>MIILSNPCYFYIPVFLFDFTTNLILIKTFWILNMKAIIQTGGKQYWISEGEELNIELPAHQPNTKDTLLQINEVLYVGEGQMKQVGQPFVAGASVELECLSEIKTPKVIAFKFKRRKGYHRTVGHRQKLLRVKVKKIHLPV</sequence>
<keyword evidence="8" id="KW-1133">Transmembrane helix</keyword>
<dbReference type="InterPro" id="IPR001787">
    <property type="entry name" value="Ribosomal_bL21"/>
</dbReference>
<keyword evidence="8" id="KW-0812">Transmembrane</keyword>
<dbReference type="GO" id="GO:0003735">
    <property type="term" value="F:structural constituent of ribosome"/>
    <property type="evidence" value="ECO:0007669"/>
    <property type="project" value="InterPro"/>
</dbReference>
<evidence type="ECO:0000256" key="6">
    <source>
        <dbReference type="HAMAP-Rule" id="MF_01363"/>
    </source>
</evidence>
<feature type="transmembrane region" description="Helical" evidence="8">
    <location>
        <begin position="12"/>
        <end position="32"/>
    </location>
</feature>
<dbReference type="EMBL" id="CP000975">
    <property type="protein sequence ID" value="ACD83320.1"/>
    <property type="molecule type" value="Genomic_DNA"/>
</dbReference>
<keyword evidence="5 6" id="KW-0687">Ribonucleoprotein</keyword>
<dbReference type="InterPro" id="IPR028909">
    <property type="entry name" value="bL21-like"/>
</dbReference>
<evidence type="ECO:0000256" key="1">
    <source>
        <dbReference type="ARBA" id="ARBA00008563"/>
    </source>
</evidence>
<dbReference type="PROSITE" id="PS01169">
    <property type="entry name" value="RIBOSOMAL_L21"/>
    <property type="match status" value="1"/>
</dbReference>
<accession>B3DVG7</accession>
<dbReference type="KEGG" id="min:Minf_1266"/>
<dbReference type="NCBIfam" id="TIGR00061">
    <property type="entry name" value="L21"/>
    <property type="match status" value="1"/>
</dbReference>
<evidence type="ECO:0000313" key="10">
    <source>
        <dbReference type="Proteomes" id="UP000009149"/>
    </source>
</evidence>
<dbReference type="GO" id="GO:0019843">
    <property type="term" value="F:rRNA binding"/>
    <property type="evidence" value="ECO:0007669"/>
    <property type="project" value="UniProtKB-UniRule"/>
</dbReference>
<keyword evidence="3 6" id="KW-0694">RNA-binding</keyword>
<keyword evidence="4 6" id="KW-0689">Ribosomal protein</keyword>
<dbReference type="Proteomes" id="UP000009149">
    <property type="component" value="Chromosome"/>
</dbReference>
<dbReference type="InterPro" id="IPR018258">
    <property type="entry name" value="Ribosomal_bL21_CS"/>
</dbReference>
<evidence type="ECO:0000256" key="2">
    <source>
        <dbReference type="ARBA" id="ARBA00022730"/>
    </source>
</evidence>
<evidence type="ECO:0000256" key="5">
    <source>
        <dbReference type="ARBA" id="ARBA00023274"/>
    </source>
</evidence>
<dbReference type="GO" id="GO:0005737">
    <property type="term" value="C:cytoplasm"/>
    <property type="evidence" value="ECO:0007669"/>
    <property type="project" value="UniProtKB-ARBA"/>
</dbReference>